<keyword evidence="2" id="KW-1185">Reference proteome</keyword>
<dbReference type="Proteomes" id="UP000054538">
    <property type="component" value="Unassembled WGS sequence"/>
</dbReference>
<name>A0A0D0CRX5_9AGAM</name>
<gene>
    <name evidence="1" type="ORF">PAXRUDRAFT_586691</name>
</gene>
<dbReference type="AlphaFoldDB" id="A0A0D0CRX5"/>
<protein>
    <submittedName>
        <fullName evidence="1">Uncharacterized protein</fullName>
    </submittedName>
</protein>
<dbReference type="EMBL" id="KN829604">
    <property type="protein sequence ID" value="KIK73581.1"/>
    <property type="molecule type" value="Genomic_DNA"/>
</dbReference>
<proteinExistence type="predicted"/>
<evidence type="ECO:0000313" key="1">
    <source>
        <dbReference type="EMBL" id="KIK73581.1"/>
    </source>
</evidence>
<sequence length="66" mass="7315">MMESPNSRRGKGHLLSSFVDNMVGVAPVTLEWAIVVETTKLWSSVRGNSASGSKQLRVERTFTQHL</sequence>
<accession>A0A0D0CRX5</accession>
<organism evidence="1 2">
    <name type="scientific">Paxillus rubicundulus Ve08.2h10</name>
    <dbReference type="NCBI Taxonomy" id="930991"/>
    <lineage>
        <taxon>Eukaryota</taxon>
        <taxon>Fungi</taxon>
        <taxon>Dikarya</taxon>
        <taxon>Basidiomycota</taxon>
        <taxon>Agaricomycotina</taxon>
        <taxon>Agaricomycetes</taxon>
        <taxon>Agaricomycetidae</taxon>
        <taxon>Boletales</taxon>
        <taxon>Paxilineae</taxon>
        <taxon>Paxillaceae</taxon>
        <taxon>Paxillus</taxon>
    </lineage>
</organism>
<reference evidence="2" key="2">
    <citation type="submission" date="2015-01" db="EMBL/GenBank/DDBJ databases">
        <title>Evolutionary Origins and Diversification of the Mycorrhizal Mutualists.</title>
        <authorList>
            <consortium name="DOE Joint Genome Institute"/>
            <consortium name="Mycorrhizal Genomics Consortium"/>
            <person name="Kohler A."/>
            <person name="Kuo A."/>
            <person name="Nagy L.G."/>
            <person name="Floudas D."/>
            <person name="Copeland A."/>
            <person name="Barry K.W."/>
            <person name="Cichocki N."/>
            <person name="Veneault-Fourrey C."/>
            <person name="LaButti K."/>
            <person name="Lindquist E.A."/>
            <person name="Lipzen A."/>
            <person name="Lundell T."/>
            <person name="Morin E."/>
            <person name="Murat C."/>
            <person name="Riley R."/>
            <person name="Ohm R."/>
            <person name="Sun H."/>
            <person name="Tunlid A."/>
            <person name="Henrissat B."/>
            <person name="Grigoriev I.V."/>
            <person name="Hibbett D.S."/>
            <person name="Martin F."/>
        </authorList>
    </citation>
    <scope>NUCLEOTIDE SEQUENCE [LARGE SCALE GENOMIC DNA]</scope>
    <source>
        <strain evidence="2">Ve08.2h10</strain>
    </source>
</reference>
<evidence type="ECO:0000313" key="2">
    <source>
        <dbReference type="Proteomes" id="UP000054538"/>
    </source>
</evidence>
<dbReference type="HOGENOM" id="CLU_2831921_0_0_1"/>
<reference evidence="1 2" key="1">
    <citation type="submission" date="2014-04" db="EMBL/GenBank/DDBJ databases">
        <authorList>
            <consortium name="DOE Joint Genome Institute"/>
            <person name="Kuo A."/>
            <person name="Kohler A."/>
            <person name="Jargeat P."/>
            <person name="Nagy L.G."/>
            <person name="Floudas D."/>
            <person name="Copeland A."/>
            <person name="Barry K.W."/>
            <person name="Cichocki N."/>
            <person name="Veneault-Fourrey C."/>
            <person name="LaButti K."/>
            <person name="Lindquist E.A."/>
            <person name="Lipzen A."/>
            <person name="Lundell T."/>
            <person name="Morin E."/>
            <person name="Murat C."/>
            <person name="Sun H."/>
            <person name="Tunlid A."/>
            <person name="Henrissat B."/>
            <person name="Grigoriev I.V."/>
            <person name="Hibbett D.S."/>
            <person name="Martin F."/>
            <person name="Nordberg H.P."/>
            <person name="Cantor M.N."/>
            <person name="Hua S.X."/>
        </authorList>
    </citation>
    <scope>NUCLEOTIDE SEQUENCE [LARGE SCALE GENOMIC DNA]</scope>
    <source>
        <strain evidence="1 2">Ve08.2h10</strain>
    </source>
</reference>
<dbReference type="InParanoid" id="A0A0D0CRX5"/>